<name>A0AB39AK25_9CAUD</name>
<dbReference type="EMBL" id="PP934186">
    <property type="protein sequence ID" value="XDG30979.1"/>
    <property type="molecule type" value="Genomic_DNA"/>
</dbReference>
<accession>A0AB39AK25</accession>
<proteinExistence type="predicted"/>
<evidence type="ECO:0000313" key="1">
    <source>
        <dbReference type="EMBL" id="XDG30979.1"/>
    </source>
</evidence>
<reference evidence="1" key="1">
    <citation type="submission" date="2024-06" db="EMBL/GenBank/DDBJ databases">
        <authorList>
            <person name="Yang R."/>
        </authorList>
    </citation>
    <scope>NUCLEOTIDE SEQUENCE</scope>
</reference>
<protein>
    <submittedName>
        <fullName evidence="1">Uncharacterized protein</fullName>
    </submittedName>
</protein>
<organism evidence="1">
    <name type="scientific">Vibrio phage P018-4</name>
    <dbReference type="NCBI Taxonomy" id="3229728"/>
    <lineage>
        <taxon>Viruses</taxon>
        <taxon>Duplodnaviria</taxon>
        <taxon>Heunggongvirae</taxon>
        <taxon>Uroviricota</taxon>
        <taxon>Caudoviricetes</taxon>
    </lineage>
</organism>
<sequence>MGVLACDRNGCDNIMCDFTSYERGEYLCWECKQELIGKGFCDINEFMGSKKRPDNSSEDWEEYVNKVFKSRYEEEE</sequence>